<dbReference type="Gene3D" id="3.30.300.50">
    <property type="match status" value="1"/>
</dbReference>
<feature type="signal peptide" evidence="6">
    <location>
        <begin position="1"/>
        <end position="25"/>
    </location>
</feature>
<dbReference type="GO" id="GO:0006508">
    <property type="term" value="P:proteolysis"/>
    <property type="evidence" value="ECO:0007669"/>
    <property type="project" value="UniProtKB-KW"/>
</dbReference>
<evidence type="ECO:0000256" key="5">
    <source>
        <dbReference type="ARBA" id="ARBA00023157"/>
    </source>
</evidence>
<gene>
    <name evidence="8" type="ORF">SAMN05444374_10872</name>
</gene>
<keyword evidence="5" id="KW-1015">Disulfide bond</keyword>
<organism evidence="8 9">
    <name type="scientific">Rhodococcoides kroppenstedtii</name>
    <dbReference type="NCBI Taxonomy" id="293050"/>
    <lineage>
        <taxon>Bacteria</taxon>
        <taxon>Bacillati</taxon>
        <taxon>Actinomycetota</taxon>
        <taxon>Actinomycetes</taxon>
        <taxon>Mycobacteriales</taxon>
        <taxon>Nocardiaceae</taxon>
        <taxon>Rhodococcoides</taxon>
    </lineage>
</organism>
<evidence type="ECO:0000256" key="2">
    <source>
        <dbReference type="ARBA" id="ARBA00022670"/>
    </source>
</evidence>
<comment type="similarity">
    <text evidence="1">Belongs to the peptidase S1 family.</text>
</comment>
<dbReference type="AlphaFoldDB" id="A0A1I0TNL6"/>
<dbReference type="Gene3D" id="2.40.10.10">
    <property type="entry name" value="Trypsin-like serine proteases"/>
    <property type="match status" value="2"/>
</dbReference>
<keyword evidence="4" id="KW-0720">Serine protease</keyword>
<dbReference type="InterPro" id="IPR009003">
    <property type="entry name" value="Peptidase_S1_PA"/>
</dbReference>
<evidence type="ECO:0000259" key="7">
    <source>
        <dbReference type="Pfam" id="PF00089"/>
    </source>
</evidence>
<dbReference type="InterPro" id="IPR043504">
    <property type="entry name" value="Peptidase_S1_PA_chymotrypsin"/>
</dbReference>
<name>A0A1I0TNL6_9NOCA</name>
<evidence type="ECO:0000256" key="1">
    <source>
        <dbReference type="ARBA" id="ARBA00007664"/>
    </source>
</evidence>
<keyword evidence="6" id="KW-0732">Signal</keyword>
<dbReference type="PROSITE" id="PS00134">
    <property type="entry name" value="TRYPSIN_HIS"/>
    <property type="match status" value="1"/>
</dbReference>
<dbReference type="Proteomes" id="UP000182054">
    <property type="component" value="Unassembled WGS sequence"/>
</dbReference>
<dbReference type="InterPro" id="IPR035070">
    <property type="entry name" value="Streptogrisin_prodomain"/>
</dbReference>
<sequence length="348" mass="34207">MIVRAAVVAVLLTSAALATAPAATAQDTVAATLADALQRDLGLTESDWLQRSAVAADLTAFADRARVDFADSVAGVRLDATGQGVVDLTSGTTLDAARAAVLRAGFTVGTVTADGAPQATLSATSIADATSSGGDGIVASSGTAGLRCSVGFNGTDSGAPVIVTAGHCDPNLAAAGTSGASQVQGLDGSPLGTVARGSLDGHDWSVVRLNDDVADRFRNNDIRVPGAAPLDITGVAEPVVGMPVCKAGATTGFTCGTVTAVGRTVDVGARVLRDAVVTDICALQGDSGGPLVSGTSAVGVSSASNVGQYGQCAVADAVAFVSGTGPQLFATPVSKILEDNPGLRLRTS</sequence>
<dbReference type="InterPro" id="IPR033116">
    <property type="entry name" value="TRYPSIN_SER"/>
</dbReference>
<dbReference type="RefSeq" id="WP_068363773.1">
    <property type="nucleotide sequence ID" value="NZ_FOJN01000008.1"/>
</dbReference>
<accession>A0A1I0TNL6</accession>
<evidence type="ECO:0000256" key="6">
    <source>
        <dbReference type="SAM" id="SignalP"/>
    </source>
</evidence>
<evidence type="ECO:0000256" key="4">
    <source>
        <dbReference type="ARBA" id="ARBA00022825"/>
    </source>
</evidence>
<dbReference type="GeneID" id="85486169"/>
<reference evidence="8 9" key="1">
    <citation type="submission" date="2016-10" db="EMBL/GenBank/DDBJ databases">
        <authorList>
            <person name="de Groot N.N."/>
        </authorList>
    </citation>
    <scope>NUCLEOTIDE SEQUENCE [LARGE SCALE GENOMIC DNA]</scope>
    <source>
        <strain evidence="8 9">DSM 44908</strain>
    </source>
</reference>
<dbReference type="CDD" id="cd21112">
    <property type="entry name" value="alphaLP-like"/>
    <property type="match status" value="1"/>
</dbReference>
<dbReference type="PRINTS" id="PR00861">
    <property type="entry name" value="ALYTICPTASE"/>
</dbReference>
<dbReference type="PROSITE" id="PS00135">
    <property type="entry name" value="TRYPSIN_SER"/>
    <property type="match status" value="1"/>
</dbReference>
<feature type="domain" description="Peptidase S1" evidence="7">
    <location>
        <begin position="161"/>
        <end position="308"/>
    </location>
</feature>
<keyword evidence="3" id="KW-0378">Hydrolase</keyword>
<dbReference type="Pfam" id="PF00089">
    <property type="entry name" value="Trypsin"/>
    <property type="match status" value="1"/>
</dbReference>
<dbReference type="SUPFAM" id="SSF50494">
    <property type="entry name" value="Trypsin-like serine proteases"/>
    <property type="match status" value="1"/>
</dbReference>
<dbReference type="InterPro" id="IPR018114">
    <property type="entry name" value="TRYPSIN_HIS"/>
</dbReference>
<evidence type="ECO:0000313" key="9">
    <source>
        <dbReference type="Proteomes" id="UP000182054"/>
    </source>
</evidence>
<dbReference type="InterPro" id="IPR001316">
    <property type="entry name" value="Pept_S1A_streptogrisin"/>
</dbReference>
<dbReference type="GO" id="GO:0004252">
    <property type="term" value="F:serine-type endopeptidase activity"/>
    <property type="evidence" value="ECO:0007669"/>
    <property type="project" value="InterPro"/>
</dbReference>
<dbReference type="InterPro" id="IPR001254">
    <property type="entry name" value="Trypsin_dom"/>
</dbReference>
<protein>
    <submittedName>
        <fullName evidence="8">Trypsin</fullName>
    </submittedName>
</protein>
<keyword evidence="2" id="KW-0645">Protease</keyword>
<evidence type="ECO:0000313" key="8">
    <source>
        <dbReference type="EMBL" id="SFA53372.1"/>
    </source>
</evidence>
<evidence type="ECO:0000256" key="3">
    <source>
        <dbReference type="ARBA" id="ARBA00022801"/>
    </source>
</evidence>
<dbReference type="EMBL" id="FOJN01000008">
    <property type="protein sequence ID" value="SFA53372.1"/>
    <property type="molecule type" value="Genomic_DNA"/>
</dbReference>
<feature type="chain" id="PRO_5010176506" evidence="6">
    <location>
        <begin position="26"/>
        <end position="348"/>
    </location>
</feature>
<proteinExistence type="inferred from homology"/>